<proteinExistence type="predicted"/>
<dbReference type="KEGG" id="sci:B446_34675"/>
<dbReference type="EMBL" id="CP006259">
    <property type="protein sequence ID" value="AGS73731.1"/>
    <property type="molecule type" value="Genomic_DNA"/>
</dbReference>
<keyword evidence="4" id="KW-1185">Reference proteome</keyword>
<feature type="region of interest" description="Disordered" evidence="1">
    <location>
        <begin position="299"/>
        <end position="339"/>
    </location>
</feature>
<dbReference type="EMBL" id="CP006259">
    <property type="protein sequence ID" value="AGS66963.1"/>
    <property type="molecule type" value="Genomic_DNA"/>
</dbReference>
<evidence type="ECO:0000313" key="4">
    <source>
        <dbReference type="Proteomes" id="UP000015423"/>
    </source>
</evidence>
<accession>S5V826</accession>
<name>S5V826_STRC3</name>
<dbReference type="KEGG" id="sci:B446_00615"/>
<evidence type="ECO:0000313" key="3">
    <source>
        <dbReference type="EMBL" id="AGS73731.1"/>
    </source>
</evidence>
<evidence type="ECO:0000313" key="2">
    <source>
        <dbReference type="EMBL" id="AGS66963.1"/>
    </source>
</evidence>
<protein>
    <submittedName>
        <fullName evidence="3">Uncharacterized protein</fullName>
    </submittedName>
</protein>
<dbReference type="Proteomes" id="UP000015423">
    <property type="component" value="Chromosome"/>
</dbReference>
<dbReference type="eggNOG" id="ENOG5031K2U">
    <property type="taxonomic scope" value="Bacteria"/>
</dbReference>
<feature type="compositionally biased region" description="Polar residues" evidence="1">
    <location>
        <begin position="247"/>
        <end position="271"/>
    </location>
</feature>
<dbReference type="PATRIC" id="fig|1214242.5.peg.121"/>
<dbReference type="RefSeq" id="WP_020937450.1">
    <property type="nucleotide sequence ID" value="NC_021985.1"/>
</dbReference>
<evidence type="ECO:0000256" key="1">
    <source>
        <dbReference type="SAM" id="MobiDB-lite"/>
    </source>
</evidence>
<organism evidence="3 4">
    <name type="scientific">Streptomyces collinus (strain DSM 40733 / Tue 365)</name>
    <dbReference type="NCBI Taxonomy" id="1214242"/>
    <lineage>
        <taxon>Bacteria</taxon>
        <taxon>Bacillati</taxon>
        <taxon>Actinomycetota</taxon>
        <taxon>Actinomycetes</taxon>
        <taxon>Kitasatosporales</taxon>
        <taxon>Streptomycetaceae</taxon>
        <taxon>Streptomyces</taxon>
    </lineage>
</organism>
<reference evidence="3 4" key="2">
    <citation type="journal article" date="2013" name="J. Biotechnol.">
        <title>Complete genome sequence of the kirromycin producer Streptomyces collinus Tu 365 consisting of a linear chromosome and two linear plasmids.</title>
        <authorList>
            <person name="Ruckert C."/>
            <person name="Szczepanowski R."/>
            <person name="Albersmeier A."/>
            <person name="Goesmann A."/>
            <person name="Iftime D."/>
            <person name="Musiol E.M."/>
            <person name="Blin K."/>
            <person name="Wohlleben W."/>
            <person name="Puhler A."/>
            <person name="Kalinowski J."/>
            <person name="Weber T."/>
        </authorList>
    </citation>
    <scope>NUCLEOTIDE SEQUENCE [LARGE SCALE GENOMIC DNA]</scope>
    <source>
        <strain evidence="4">DSM 40733 / Tue 365</strain>
        <strain evidence="3">Tu 365</strain>
    </source>
</reference>
<feature type="compositionally biased region" description="Polar residues" evidence="1">
    <location>
        <begin position="651"/>
        <end position="663"/>
    </location>
</feature>
<sequence>MAVQVLSTIVLAAGLATAPQTLTSGHAAFAADATCTTFSVPTYVFEPAGSSTVAGKRVLHKYMEWGPKSADTDLLDTQYTATLPATSKVFTGGGNGILYEATTGGQVKTYKDGTATGGSLLTPVKTYSLNWSSAKWILTNGTRILVIGSDGTTDVYSQSNPATGDGTITKIMDNLKTSVTTSLAAADDAWMVNSAVQWLTDGKVQQSTISNLPPGIGSTPPGIRLETPTTVATGIDAAQAWAPGPNALSTQSVTSDPDTTGQVRSYTTGPLTTADDDVRSGIVGEVMADAGPCLADPDPNVAPYFGSPADDSGVEAASDSSDDPAPAPSRVVTGKFTLGNGQPAPGLPVTILASDVGQDATGQVNEAALGTTTTASDGTWSLTLPETLPAEVQKARDDNGGVLNIQAVASGSTSAGVSMLGLDALTAVTGSASQGAVAAAADDDHTVKLVPDTVTESTPDSFAAATDAQTYAARVEADPQLVDADTPLWQSDHSTLAADYNPYLVDGKDVSDDVVKPEIDHLTCDWWKFHVSDSTKYTVVGEAHAGWDTKATFEYSDSMSSSFEIAYKAGSHWTISGSKELSGSTGVSVGFYSKGPHYAHQYKVPIKYTKWKHQYICNGIVRETHYTIEAARYNVPSGGAVGKVGKDVSSKDGTSNYNRSPKSYRSYIEPGNGAGLTHGSSVKFGGAVSVFGVSLGDKTGYDSNHTQRIVALNKSGKHYIWGKNGRYGSHHEGVLYSK</sequence>
<dbReference type="HOGENOM" id="CLU_375927_0_0_11"/>
<reference evidence="4" key="1">
    <citation type="submission" date="2012-10" db="EMBL/GenBank/DDBJ databases">
        <title>The complete genome sequence of Streptomyces collinus Tu 365.</title>
        <authorList>
            <person name="Ruckert C."/>
            <person name="Szczepanowski R."/>
            <person name="Goesmann A."/>
            <person name="Pross E.K."/>
            <person name="Musiol E.M."/>
            <person name="Blin K."/>
            <person name="Wohlleben W."/>
            <person name="Puhler A."/>
            <person name="Weber T."/>
            <person name="Kalinowski J."/>
        </authorList>
    </citation>
    <scope>NUCLEOTIDE SEQUENCE [LARGE SCALE GENOMIC DNA]</scope>
    <source>
        <strain evidence="4">DSM 40733 / Tue 365</strain>
    </source>
</reference>
<reference evidence="3" key="3">
    <citation type="submission" date="2015-08" db="EMBL/GenBank/DDBJ databases">
        <authorList>
            <person name="Weber T."/>
            <person name="Iftime D."/>
        </authorList>
    </citation>
    <scope>NUCLEOTIDE SEQUENCE</scope>
    <source>
        <strain evidence="3">Tu 365</strain>
    </source>
</reference>
<gene>
    <name evidence="2" type="ORF">B446_00615</name>
    <name evidence="3" type="ORF">B446_34675</name>
</gene>
<dbReference type="AlphaFoldDB" id="S5V826"/>
<feature type="region of interest" description="Disordered" evidence="1">
    <location>
        <begin position="644"/>
        <end position="664"/>
    </location>
</feature>
<feature type="region of interest" description="Disordered" evidence="1">
    <location>
        <begin position="242"/>
        <end position="272"/>
    </location>
</feature>